<reference evidence="1" key="1">
    <citation type="submission" date="2022-02" db="EMBL/GenBank/DDBJ databases">
        <title>Plant Genome Project.</title>
        <authorList>
            <person name="Zhang R.-G."/>
        </authorList>
    </citation>
    <scope>NUCLEOTIDE SEQUENCE</scope>
    <source>
        <strain evidence="1">AT1</strain>
    </source>
</reference>
<keyword evidence="2" id="KW-1185">Reference proteome</keyword>
<dbReference type="Proteomes" id="UP001062846">
    <property type="component" value="Chromosome 9"/>
</dbReference>
<sequence>MRHNSNNMVSLLLSPFAAHFLSPSLPSVSSPLFSLVSTADWGGCCIIGMKESPCTRFLSSMTLKIIIDEVFLVDSRMEIAWVGRMLDLDFWWPVFV</sequence>
<accession>A0ACC0MHT9</accession>
<dbReference type="EMBL" id="CM046396">
    <property type="protein sequence ID" value="KAI8540545.1"/>
    <property type="molecule type" value="Genomic_DNA"/>
</dbReference>
<name>A0ACC0MHT9_RHOML</name>
<protein>
    <submittedName>
        <fullName evidence="1">Uncharacterized protein</fullName>
    </submittedName>
</protein>
<evidence type="ECO:0000313" key="2">
    <source>
        <dbReference type="Proteomes" id="UP001062846"/>
    </source>
</evidence>
<evidence type="ECO:0000313" key="1">
    <source>
        <dbReference type="EMBL" id="KAI8540545.1"/>
    </source>
</evidence>
<organism evidence="1 2">
    <name type="scientific">Rhododendron molle</name>
    <name type="common">Chinese azalea</name>
    <name type="synonym">Azalea mollis</name>
    <dbReference type="NCBI Taxonomy" id="49168"/>
    <lineage>
        <taxon>Eukaryota</taxon>
        <taxon>Viridiplantae</taxon>
        <taxon>Streptophyta</taxon>
        <taxon>Embryophyta</taxon>
        <taxon>Tracheophyta</taxon>
        <taxon>Spermatophyta</taxon>
        <taxon>Magnoliopsida</taxon>
        <taxon>eudicotyledons</taxon>
        <taxon>Gunneridae</taxon>
        <taxon>Pentapetalae</taxon>
        <taxon>asterids</taxon>
        <taxon>Ericales</taxon>
        <taxon>Ericaceae</taxon>
        <taxon>Ericoideae</taxon>
        <taxon>Rhodoreae</taxon>
        <taxon>Rhododendron</taxon>
    </lineage>
</organism>
<gene>
    <name evidence="1" type="ORF">RHMOL_Rhmol09G0271400</name>
</gene>
<comment type="caution">
    <text evidence="1">The sequence shown here is derived from an EMBL/GenBank/DDBJ whole genome shotgun (WGS) entry which is preliminary data.</text>
</comment>
<proteinExistence type="predicted"/>